<dbReference type="Pfam" id="PF02518">
    <property type="entry name" value="HATPase_c"/>
    <property type="match status" value="1"/>
</dbReference>
<reference evidence="16 17" key="1">
    <citation type="journal article" date="2018" name="Syst. Appl. Microbiol.">
        <title>Ereboglobus luteus gen. nov. sp. nov. from cockroach guts, and new insights into the oxygen relationship of the genera Opitutus and Didymococcus (Verrucomicrobia: Opitutaceae).</title>
        <authorList>
            <person name="Tegtmeier D."/>
            <person name="Belitz A."/>
            <person name="Radek R."/>
            <person name="Heimerl T."/>
            <person name="Brune A."/>
        </authorList>
    </citation>
    <scope>NUCLEOTIDE SEQUENCE [LARGE SCALE GENOMIC DNA]</scope>
    <source>
        <strain evidence="16 17">Ho45</strain>
    </source>
</reference>
<comment type="subunit">
    <text evidence="9">At low DSF concentrations, interacts with RpfF.</text>
</comment>
<dbReference type="PROSITE" id="PS50112">
    <property type="entry name" value="PAS"/>
    <property type="match status" value="1"/>
</dbReference>
<dbReference type="InterPro" id="IPR036890">
    <property type="entry name" value="HATPase_C_sf"/>
</dbReference>
<dbReference type="CDD" id="cd00082">
    <property type="entry name" value="HisKA"/>
    <property type="match status" value="1"/>
</dbReference>
<evidence type="ECO:0000256" key="4">
    <source>
        <dbReference type="ARBA" id="ARBA00022679"/>
    </source>
</evidence>
<evidence type="ECO:0000313" key="16">
    <source>
        <dbReference type="EMBL" id="AWI08548.1"/>
    </source>
</evidence>
<evidence type="ECO:0000256" key="1">
    <source>
        <dbReference type="ARBA" id="ARBA00000085"/>
    </source>
</evidence>
<feature type="domain" description="PAC" evidence="15">
    <location>
        <begin position="291"/>
        <end position="343"/>
    </location>
</feature>
<dbReference type="AlphaFoldDB" id="A0A2U8E116"/>
<dbReference type="InterPro" id="IPR001610">
    <property type="entry name" value="PAC"/>
</dbReference>
<evidence type="ECO:0000256" key="8">
    <source>
        <dbReference type="ARBA" id="ARBA00023012"/>
    </source>
</evidence>
<evidence type="ECO:0000256" key="3">
    <source>
        <dbReference type="ARBA" id="ARBA00022553"/>
    </source>
</evidence>
<accession>A0A2U8E116</accession>
<feature type="transmembrane region" description="Helical" evidence="12">
    <location>
        <begin position="194"/>
        <end position="214"/>
    </location>
</feature>
<feature type="region of interest" description="Disordered" evidence="11">
    <location>
        <begin position="506"/>
        <end position="529"/>
    </location>
</feature>
<keyword evidence="12" id="KW-1133">Transmembrane helix</keyword>
<dbReference type="PRINTS" id="PR00344">
    <property type="entry name" value="BCTRLSENSOR"/>
</dbReference>
<dbReference type="InterPro" id="IPR035965">
    <property type="entry name" value="PAS-like_dom_sf"/>
</dbReference>
<keyword evidence="12" id="KW-0472">Membrane</keyword>
<dbReference type="InterPro" id="IPR000014">
    <property type="entry name" value="PAS"/>
</dbReference>
<proteinExistence type="predicted"/>
<dbReference type="InterPro" id="IPR003661">
    <property type="entry name" value="HisK_dim/P_dom"/>
</dbReference>
<keyword evidence="4" id="KW-0808">Transferase</keyword>
<dbReference type="Gene3D" id="3.30.450.20">
    <property type="entry name" value="PAS domain"/>
    <property type="match status" value="1"/>
</dbReference>
<keyword evidence="8" id="KW-0902">Two-component regulatory system</keyword>
<dbReference type="SMART" id="SM00086">
    <property type="entry name" value="PAC"/>
    <property type="match status" value="1"/>
</dbReference>
<evidence type="ECO:0000256" key="6">
    <source>
        <dbReference type="ARBA" id="ARBA00022777"/>
    </source>
</evidence>
<evidence type="ECO:0000313" key="17">
    <source>
        <dbReference type="Proteomes" id="UP000244896"/>
    </source>
</evidence>
<keyword evidence="3" id="KW-0597">Phosphoprotein</keyword>
<gene>
    <name evidence="16" type="ORF">CKA38_04135</name>
</gene>
<dbReference type="InterPro" id="IPR005467">
    <property type="entry name" value="His_kinase_dom"/>
</dbReference>
<dbReference type="GO" id="GO:0005524">
    <property type="term" value="F:ATP binding"/>
    <property type="evidence" value="ECO:0007669"/>
    <property type="project" value="UniProtKB-KW"/>
</dbReference>
<dbReference type="InterPro" id="IPR004358">
    <property type="entry name" value="Sig_transdc_His_kin-like_C"/>
</dbReference>
<dbReference type="KEGG" id="elut:CKA38_04135"/>
<dbReference type="InterPro" id="IPR003594">
    <property type="entry name" value="HATPase_dom"/>
</dbReference>
<evidence type="ECO:0000259" key="13">
    <source>
        <dbReference type="PROSITE" id="PS50109"/>
    </source>
</evidence>
<dbReference type="FunFam" id="3.30.565.10:FF:000010">
    <property type="entry name" value="Sensor histidine kinase RcsC"/>
    <property type="match status" value="1"/>
</dbReference>
<dbReference type="SMART" id="SM00387">
    <property type="entry name" value="HATPase_c"/>
    <property type="match status" value="1"/>
</dbReference>
<dbReference type="PANTHER" id="PTHR45339:SF1">
    <property type="entry name" value="HYBRID SIGNAL TRANSDUCTION HISTIDINE KINASE J"/>
    <property type="match status" value="1"/>
</dbReference>
<evidence type="ECO:0000256" key="5">
    <source>
        <dbReference type="ARBA" id="ARBA00022741"/>
    </source>
</evidence>
<protein>
    <recommendedName>
        <fullName evidence="10">Sensory/regulatory protein RpfC</fullName>
        <ecNumber evidence="2">2.7.13.3</ecNumber>
    </recommendedName>
</protein>
<comment type="catalytic activity">
    <reaction evidence="1">
        <text>ATP + protein L-histidine = ADP + protein N-phospho-L-histidine.</text>
        <dbReference type="EC" id="2.7.13.3"/>
    </reaction>
</comment>
<keyword evidence="5" id="KW-0547">Nucleotide-binding</keyword>
<dbReference type="EMBL" id="CP023004">
    <property type="protein sequence ID" value="AWI08548.1"/>
    <property type="molecule type" value="Genomic_DNA"/>
</dbReference>
<dbReference type="SMART" id="SM00388">
    <property type="entry name" value="HisKA"/>
    <property type="match status" value="1"/>
</dbReference>
<feature type="domain" description="Histidine kinase" evidence="13">
    <location>
        <begin position="361"/>
        <end position="608"/>
    </location>
</feature>
<evidence type="ECO:0000259" key="14">
    <source>
        <dbReference type="PROSITE" id="PS50112"/>
    </source>
</evidence>
<dbReference type="Pfam" id="PF00512">
    <property type="entry name" value="HisKA"/>
    <property type="match status" value="1"/>
</dbReference>
<dbReference type="PROSITE" id="PS50113">
    <property type="entry name" value="PAC"/>
    <property type="match status" value="1"/>
</dbReference>
<dbReference type="InterPro" id="IPR036097">
    <property type="entry name" value="HisK_dim/P_sf"/>
</dbReference>
<dbReference type="CDD" id="cd16922">
    <property type="entry name" value="HATPase_EvgS-ArcB-TorS-like"/>
    <property type="match status" value="1"/>
</dbReference>
<evidence type="ECO:0000256" key="11">
    <source>
        <dbReference type="SAM" id="MobiDB-lite"/>
    </source>
</evidence>
<dbReference type="Gene3D" id="3.30.565.10">
    <property type="entry name" value="Histidine kinase-like ATPase, C-terminal domain"/>
    <property type="match status" value="1"/>
</dbReference>
<dbReference type="FunFam" id="1.10.287.130:FF:000002">
    <property type="entry name" value="Two-component osmosensing histidine kinase"/>
    <property type="match status" value="1"/>
</dbReference>
<dbReference type="NCBIfam" id="TIGR00229">
    <property type="entry name" value="sensory_box"/>
    <property type="match status" value="1"/>
</dbReference>
<dbReference type="PANTHER" id="PTHR45339">
    <property type="entry name" value="HYBRID SIGNAL TRANSDUCTION HISTIDINE KINASE J"/>
    <property type="match status" value="1"/>
</dbReference>
<name>A0A2U8E116_9BACT</name>
<dbReference type="InterPro" id="IPR000700">
    <property type="entry name" value="PAS-assoc_C"/>
</dbReference>
<dbReference type="SUPFAM" id="SSF47384">
    <property type="entry name" value="Homodimeric domain of signal transducing histidine kinase"/>
    <property type="match status" value="1"/>
</dbReference>
<sequence>MPMFSYRTKITITVIAIVIAGLAAGLWEYRNAHKARLAAVAGNARRSALAIHPEQLSKLTGTRADEGTDAYGRIKRQLIKLNTAHPNVEYIYLFRQNPETGALVCLADSEPFDSPRMLRPGDPFPGQINEADVLTTLRTGATTVNEFQSDSTGRWVTTYVPVDSFDGKHNIMRLDGEISVWNMALYEKAFVQALYAWLLFGVPFATFVIVRRYARQAFSIRKLSAAMEQSATPMMIVSDTGVIEYANHGLCALTRYDRKELLGQVWLGKAQAMPEHNITKIKKFIHEGKPWTEDFELGRKSGARFPAKVTSTPVRDAGGEIAAYIIVIVDMTEIQRQASELRLAKESAENADHAKSVFLATMSHEVRTPLNGIIGFSDLLLDTDLSTEQREYVHAIYAGGETLMQLTGDILDYSRIESGRMSLATEPCDVRTLVENTLELAAPRAAGKQLQLLHEIAPEVPSSIITDTGRLRQVLVNLIGNAVKFTPAGEVEVTVRLVARDPSEPVADAFPLESPPADESQEPSPSRENDVVLEFSVRDTGIGIAPENQSRIFQPFTQLDSSNSRRYDGAGLGLSICYDLVRLMGGRMTVVSELDKGSMFSFTIRCAANEDVSAMPAEGALLSGKRIAVVTSHDGLRRELKRELALAGAVALELQMPRLGATEWDLAVVECDAGTLTALRTYATVPERWHAERVIGLVDIDIDKQQRRLLRPYFRTVLNKPVGHQTLVERLAKNTGDADASESSAQL</sequence>
<dbReference type="SMART" id="SM00091">
    <property type="entry name" value="PAS"/>
    <property type="match status" value="1"/>
</dbReference>
<evidence type="ECO:0000256" key="9">
    <source>
        <dbReference type="ARBA" id="ARBA00064003"/>
    </source>
</evidence>
<dbReference type="Proteomes" id="UP000244896">
    <property type="component" value="Chromosome"/>
</dbReference>
<dbReference type="RefSeq" id="WP_108824357.1">
    <property type="nucleotide sequence ID" value="NZ_CP023004.1"/>
</dbReference>
<evidence type="ECO:0000256" key="7">
    <source>
        <dbReference type="ARBA" id="ARBA00022840"/>
    </source>
</evidence>
<dbReference type="CDD" id="cd00130">
    <property type="entry name" value="PAS"/>
    <property type="match status" value="1"/>
</dbReference>
<dbReference type="Pfam" id="PF13426">
    <property type="entry name" value="PAS_9"/>
    <property type="match status" value="1"/>
</dbReference>
<evidence type="ECO:0000256" key="12">
    <source>
        <dbReference type="SAM" id="Phobius"/>
    </source>
</evidence>
<keyword evidence="6" id="KW-0418">Kinase</keyword>
<dbReference type="GO" id="GO:0000155">
    <property type="term" value="F:phosphorelay sensor kinase activity"/>
    <property type="evidence" value="ECO:0007669"/>
    <property type="project" value="InterPro"/>
</dbReference>
<feature type="domain" description="PAS" evidence="14">
    <location>
        <begin position="219"/>
        <end position="264"/>
    </location>
</feature>
<keyword evidence="17" id="KW-1185">Reference proteome</keyword>
<dbReference type="SUPFAM" id="SSF55874">
    <property type="entry name" value="ATPase domain of HSP90 chaperone/DNA topoisomerase II/histidine kinase"/>
    <property type="match status" value="1"/>
</dbReference>
<organism evidence="16 17">
    <name type="scientific">Ereboglobus luteus</name>
    <dbReference type="NCBI Taxonomy" id="1796921"/>
    <lineage>
        <taxon>Bacteria</taxon>
        <taxon>Pseudomonadati</taxon>
        <taxon>Verrucomicrobiota</taxon>
        <taxon>Opitutia</taxon>
        <taxon>Opitutales</taxon>
        <taxon>Opitutaceae</taxon>
        <taxon>Ereboglobus</taxon>
    </lineage>
</organism>
<dbReference type="PROSITE" id="PS50109">
    <property type="entry name" value="HIS_KIN"/>
    <property type="match status" value="1"/>
</dbReference>
<keyword evidence="12" id="KW-0812">Transmembrane</keyword>
<dbReference type="OrthoDB" id="184708at2"/>
<evidence type="ECO:0000256" key="10">
    <source>
        <dbReference type="ARBA" id="ARBA00068150"/>
    </source>
</evidence>
<dbReference type="EC" id="2.7.13.3" evidence="2"/>
<dbReference type="Gene3D" id="1.10.287.130">
    <property type="match status" value="1"/>
</dbReference>
<evidence type="ECO:0000259" key="15">
    <source>
        <dbReference type="PROSITE" id="PS50113"/>
    </source>
</evidence>
<dbReference type="SUPFAM" id="SSF55785">
    <property type="entry name" value="PYP-like sensor domain (PAS domain)"/>
    <property type="match status" value="1"/>
</dbReference>
<keyword evidence="7" id="KW-0067">ATP-binding</keyword>
<evidence type="ECO:0000256" key="2">
    <source>
        <dbReference type="ARBA" id="ARBA00012438"/>
    </source>
</evidence>